<evidence type="ECO:0000313" key="3">
    <source>
        <dbReference type="Proteomes" id="UP000479190"/>
    </source>
</evidence>
<evidence type="ECO:0000313" key="2">
    <source>
        <dbReference type="EMBL" id="CAB0043836.1"/>
    </source>
</evidence>
<dbReference type="GO" id="GO:0032981">
    <property type="term" value="P:mitochondrial respiratory chain complex I assembly"/>
    <property type="evidence" value="ECO:0007669"/>
    <property type="project" value="InterPro"/>
</dbReference>
<dbReference type="EMBL" id="CADCXV010001350">
    <property type="protein sequence ID" value="CAB0043836.1"/>
    <property type="molecule type" value="Genomic_DNA"/>
</dbReference>
<reference evidence="2 3" key="1">
    <citation type="submission" date="2020-02" db="EMBL/GenBank/DDBJ databases">
        <authorList>
            <person name="Ferguson B K."/>
        </authorList>
    </citation>
    <scope>NUCLEOTIDE SEQUENCE [LARGE SCALE GENOMIC DNA]</scope>
</reference>
<dbReference type="PANTHER" id="PTHR13338">
    <property type="entry name" value="UPF0240 PROTEIN"/>
    <property type="match status" value="1"/>
</dbReference>
<gene>
    <name evidence="2" type="ORF">TBRA_LOCUS15424</name>
</gene>
<dbReference type="OrthoDB" id="2434756at2759"/>
<dbReference type="PANTHER" id="PTHR13338:SF4">
    <property type="entry name" value="NADH DEHYDROGENASE [UBIQUINONE] 1 ALPHA SUBCOMPLEX ASSEMBLY FACTOR 4"/>
    <property type="match status" value="1"/>
</dbReference>
<name>A0A6H5J2I3_9HYME</name>
<sequence length="226" mass="26036">MGTFASRLSRPLRNWNIENRAHKAISRDKPKPAPTYGSTKKQIELVNKLDPQYKDKASAKDVQLDENLKQVFVRSNTAEVQEIDTRADPEKPLPKDKYLPEEFEFGFYEETHDVPGRISLRRAIELIGKRNADPKINSIEALASEYKLEPKTVENILEYYGVFKVVNFEHNYHGDSIAKPIRISLKSGITIKHTEKKKKKKQTPVEEPPLIEVTRPDQMIKKIGEK</sequence>
<dbReference type="InterPro" id="IPR009622">
    <property type="entry name" value="NDUFAF4"/>
</dbReference>
<dbReference type="Proteomes" id="UP000479190">
    <property type="component" value="Unassembled WGS sequence"/>
</dbReference>
<evidence type="ECO:0000256" key="1">
    <source>
        <dbReference type="SAM" id="MobiDB-lite"/>
    </source>
</evidence>
<proteinExistence type="predicted"/>
<dbReference type="AlphaFoldDB" id="A0A6H5J2I3"/>
<keyword evidence="3" id="KW-1185">Reference proteome</keyword>
<dbReference type="Pfam" id="PF06784">
    <property type="entry name" value="UPF0240"/>
    <property type="match status" value="1"/>
</dbReference>
<feature type="compositionally biased region" description="Basic and acidic residues" evidence="1">
    <location>
        <begin position="21"/>
        <end position="31"/>
    </location>
</feature>
<protein>
    <recommendedName>
        <fullName evidence="4">Protein NDUFAF4 homolog</fullName>
    </recommendedName>
</protein>
<feature type="region of interest" description="Disordered" evidence="1">
    <location>
        <begin position="21"/>
        <end position="40"/>
    </location>
</feature>
<evidence type="ECO:0008006" key="4">
    <source>
        <dbReference type="Google" id="ProtNLM"/>
    </source>
</evidence>
<organism evidence="2 3">
    <name type="scientific">Trichogramma brassicae</name>
    <dbReference type="NCBI Taxonomy" id="86971"/>
    <lineage>
        <taxon>Eukaryota</taxon>
        <taxon>Metazoa</taxon>
        <taxon>Ecdysozoa</taxon>
        <taxon>Arthropoda</taxon>
        <taxon>Hexapoda</taxon>
        <taxon>Insecta</taxon>
        <taxon>Pterygota</taxon>
        <taxon>Neoptera</taxon>
        <taxon>Endopterygota</taxon>
        <taxon>Hymenoptera</taxon>
        <taxon>Apocrita</taxon>
        <taxon>Proctotrupomorpha</taxon>
        <taxon>Chalcidoidea</taxon>
        <taxon>Trichogrammatidae</taxon>
        <taxon>Trichogramma</taxon>
    </lineage>
</organism>
<dbReference type="GO" id="GO:0005739">
    <property type="term" value="C:mitochondrion"/>
    <property type="evidence" value="ECO:0007669"/>
    <property type="project" value="TreeGrafter"/>
</dbReference>
<accession>A0A6H5J2I3</accession>